<organism evidence="2 3">
    <name type="scientific">Eruca vesicaria subsp. sativa</name>
    <name type="common">Garden rocket</name>
    <name type="synonym">Eruca sativa</name>
    <dbReference type="NCBI Taxonomy" id="29727"/>
    <lineage>
        <taxon>Eukaryota</taxon>
        <taxon>Viridiplantae</taxon>
        <taxon>Streptophyta</taxon>
        <taxon>Embryophyta</taxon>
        <taxon>Tracheophyta</taxon>
        <taxon>Spermatophyta</taxon>
        <taxon>Magnoliopsida</taxon>
        <taxon>eudicotyledons</taxon>
        <taxon>Gunneridae</taxon>
        <taxon>Pentapetalae</taxon>
        <taxon>rosids</taxon>
        <taxon>malvids</taxon>
        <taxon>Brassicales</taxon>
        <taxon>Brassicaceae</taxon>
        <taxon>Brassiceae</taxon>
        <taxon>Eruca</taxon>
    </lineage>
</organism>
<dbReference type="EMBL" id="CAKOAT010569598">
    <property type="protein sequence ID" value="CAH8382907.1"/>
    <property type="molecule type" value="Genomic_DNA"/>
</dbReference>
<sequence length="115" mass="12474">MEHKIIAMLVVVMFMGSLLVETEAIEFQECYKGCTLVCGATAGGFKKLACPFTCVKECINPSGLDLQEINQTDYFCTLGCATTHCVSSSSTKDKDHAEKVSVCVDSCSHMCSKKN</sequence>
<protein>
    <recommendedName>
        <fullName evidence="4">Thionin-like protein 2</fullName>
    </recommendedName>
</protein>
<accession>A0ABC8LH87</accession>
<feature type="signal peptide" evidence="1">
    <location>
        <begin position="1"/>
        <end position="24"/>
    </location>
</feature>
<dbReference type="PANTHER" id="PTHR36312:SF9">
    <property type="entry name" value="THIONIN-LIKE PROTEIN 1"/>
    <property type="match status" value="1"/>
</dbReference>
<keyword evidence="3" id="KW-1185">Reference proteome</keyword>
<dbReference type="InterPro" id="IPR038975">
    <property type="entry name" value="THNL"/>
</dbReference>
<reference evidence="2 3" key="1">
    <citation type="submission" date="2022-03" db="EMBL/GenBank/DDBJ databases">
        <authorList>
            <person name="Macdonald S."/>
            <person name="Ahmed S."/>
            <person name="Newling K."/>
        </authorList>
    </citation>
    <scope>NUCLEOTIDE SEQUENCE [LARGE SCALE GENOMIC DNA]</scope>
</reference>
<feature type="chain" id="PRO_5044742949" description="Thionin-like protein 2" evidence="1">
    <location>
        <begin position="25"/>
        <end position="115"/>
    </location>
</feature>
<evidence type="ECO:0000313" key="2">
    <source>
        <dbReference type="EMBL" id="CAH8382907.1"/>
    </source>
</evidence>
<evidence type="ECO:0008006" key="4">
    <source>
        <dbReference type="Google" id="ProtNLM"/>
    </source>
</evidence>
<dbReference type="Proteomes" id="UP001642260">
    <property type="component" value="Unassembled WGS sequence"/>
</dbReference>
<proteinExistence type="predicted"/>
<name>A0ABC8LH87_ERUVS</name>
<dbReference type="PANTHER" id="PTHR36312">
    <property type="entry name" value="THIONIN-LIKE PROTEIN 1"/>
    <property type="match status" value="1"/>
</dbReference>
<evidence type="ECO:0000313" key="3">
    <source>
        <dbReference type="Proteomes" id="UP001642260"/>
    </source>
</evidence>
<comment type="caution">
    <text evidence="2">The sequence shown here is derived from an EMBL/GenBank/DDBJ whole genome shotgun (WGS) entry which is preliminary data.</text>
</comment>
<keyword evidence="1" id="KW-0732">Signal</keyword>
<evidence type="ECO:0000256" key="1">
    <source>
        <dbReference type="SAM" id="SignalP"/>
    </source>
</evidence>
<dbReference type="AlphaFoldDB" id="A0ABC8LH87"/>
<gene>
    <name evidence="2" type="ORF">ERUC_LOCUS35390</name>
</gene>